<dbReference type="PANTHER" id="PTHR23259">
    <property type="entry name" value="RIDDLE"/>
    <property type="match status" value="1"/>
</dbReference>
<dbReference type="OrthoDB" id="5867530at2759"/>
<sequence>MRSSEIVVLSLLLAALLTITEAQQSCGTNEIYDKCANDCYNTCAEPMKACPRKCGPGACRCRVGYVREKQGGRCILYNQCPPRGR</sequence>
<keyword evidence="1" id="KW-0646">Protease inhibitor</keyword>
<evidence type="ECO:0000259" key="5">
    <source>
        <dbReference type="Pfam" id="PF01826"/>
    </source>
</evidence>
<dbReference type="SUPFAM" id="SSF57567">
    <property type="entry name" value="Serine protease inhibitors"/>
    <property type="match status" value="1"/>
</dbReference>
<accession>A0A0B1SW75</accession>
<feature type="signal peptide" evidence="4">
    <location>
        <begin position="1"/>
        <end position="22"/>
    </location>
</feature>
<dbReference type="GO" id="GO:0004867">
    <property type="term" value="F:serine-type endopeptidase inhibitor activity"/>
    <property type="evidence" value="ECO:0007669"/>
    <property type="project" value="UniProtKB-KW"/>
</dbReference>
<dbReference type="Pfam" id="PF01826">
    <property type="entry name" value="TIL"/>
    <property type="match status" value="1"/>
</dbReference>
<name>A0A0B1SW75_OESDE</name>
<gene>
    <name evidence="6" type="ORF">OESDEN_10979</name>
</gene>
<dbReference type="Proteomes" id="UP000053660">
    <property type="component" value="Unassembled WGS sequence"/>
</dbReference>
<evidence type="ECO:0000256" key="1">
    <source>
        <dbReference type="ARBA" id="ARBA00022690"/>
    </source>
</evidence>
<evidence type="ECO:0000256" key="3">
    <source>
        <dbReference type="ARBA" id="ARBA00023157"/>
    </source>
</evidence>
<evidence type="ECO:0000256" key="4">
    <source>
        <dbReference type="SAM" id="SignalP"/>
    </source>
</evidence>
<keyword evidence="3" id="KW-1015">Disulfide bond</keyword>
<dbReference type="InterPro" id="IPR051368">
    <property type="entry name" value="SerProtInhib-TIL_Domain"/>
</dbReference>
<dbReference type="InterPro" id="IPR036084">
    <property type="entry name" value="Ser_inhib-like_sf"/>
</dbReference>
<dbReference type="Gene3D" id="2.10.25.10">
    <property type="entry name" value="Laminin"/>
    <property type="match status" value="1"/>
</dbReference>
<keyword evidence="7" id="KW-1185">Reference proteome</keyword>
<evidence type="ECO:0000313" key="7">
    <source>
        <dbReference type="Proteomes" id="UP000053660"/>
    </source>
</evidence>
<dbReference type="AlphaFoldDB" id="A0A0B1SW75"/>
<dbReference type="InterPro" id="IPR002919">
    <property type="entry name" value="TIL_dom"/>
</dbReference>
<feature type="chain" id="PRO_5002065079" evidence="4">
    <location>
        <begin position="23"/>
        <end position="85"/>
    </location>
</feature>
<organism evidence="6 7">
    <name type="scientific">Oesophagostomum dentatum</name>
    <name type="common">Nodular worm</name>
    <dbReference type="NCBI Taxonomy" id="61180"/>
    <lineage>
        <taxon>Eukaryota</taxon>
        <taxon>Metazoa</taxon>
        <taxon>Ecdysozoa</taxon>
        <taxon>Nematoda</taxon>
        <taxon>Chromadorea</taxon>
        <taxon>Rhabditida</taxon>
        <taxon>Rhabditina</taxon>
        <taxon>Rhabditomorpha</taxon>
        <taxon>Strongyloidea</taxon>
        <taxon>Strongylidae</taxon>
        <taxon>Oesophagostomum</taxon>
    </lineage>
</organism>
<evidence type="ECO:0000256" key="2">
    <source>
        <dbReference type="ARBA" id="ARBA00022900"/>
    </source>
</evidence>
<protein>
    <submittedName>
        <fullName evidence="6">Trypsin Inhibitor like cysteine rich domain protein</fullName>
    </submittedName>
</protein>
<dbReference type="CDD" id="cd19941">
    <property type="entry name" value="TIL"/>
    <property type="match status" value="1"/>
</dbReference>
<dbReference type="PANTHER" id="PTHR23259:SF70">
    <property type="entry name" value="ACCESSORY GLAND PROTEIN ACP62F-RELATED"/>
    <property type="match status" value="1"/>
</dbReference>
<feature type="domain" description="TIL" evidence="5">
    <location>
        <begin position="26"/>
        <end position="80"/>
    </location>
</feature>
<reference evidence="6 7" key="1">
    <citation type="submission" date="2014-03" db="EMBL/GenBank/DDBJ databases">
        <title>Draft genome of the hookworm Oesophagostomum dentatum.</title>
        <authorList>
            <person name="Mitreva M."/>
        </authorList>
    </citation>
    <scope>NUCLEOTIDE SEQUENCE [LARGE SCALE GENOMIC DNA]</scope>
    <source>
        <strain evidence="6 7">OD-Hann</strain>
    </source>
</reference>
<keyword evidence="2" id="KW-0722">Serine protease inhibitor</keyword>
<dbReference type="EMBL" id="KN554558">
    <property type="protein sequence ID" value="KHJ89204.1"/>
    <property type="molecule type" value="Genomic_DNA"/>
</dbReference>
<keyword evidence="4" id="KW-0732">Signal</keyword>
<proteinExistence type="predicted"/>
<evidence type="ECO:0000313" key="6">
    <source>
        <dbReference type="EMBL" id="KHJ89204.1"/>
    </source>
</evidence>